<protein>
    <recommendedName>
        <fullName evidence="1">ABM domain-containing protein</fullName>
    </recommendedName>
</protein>
<proteinExistence type="predicted"/>
<evidence type="ECO:0000259" key="1">
    <source>
        <dbReference type="PROSITE" id="PS51725"/>
    </source>
</evidence>
<reference evidence="2 3" key="1">
    <citation type="submission" date="2018-11" db="EMBL/GenBank/DDBJ databases">
        <title>Complete genome sequence of Nocardioides baekrokdamisoli strain KCTC 39748.</title>
        <authorList>
            <person name="Kang S.W."/>
            <person name="Lee K.C."/>
            <person name="Kim K.K."/>
            <person name="Kim J.S."/>
            <person name="Kim D.S."/>
            <person name="Ko S.H."/>
            <person name="Yang S.H."/>
            <person name="Shin Y.K."/>
            <person name="Lee J.S."/>
        </authorList>
    </citation>
    <scope>NUCLEOTIDE SEQUENCE [LARGE SCALE GENOMIC DNA]</scope>
    <source>
        <strain evidence="2 3">KCTC 39748</strain>
    </source>
</reference>
<feature type="domain" description="ABM" evidence="1">
    <location>
        <begin position="2"/>
        <end position="92"/>
    </location>
</feature>
<evidence type="ECO:0000313" key="3">
    <source>
        <dbReference type="Proteomes" id="UP000271573"/>
    </source>
</evidence>
<dbReference type="AlphaFoldDB" id="A0A3G9IDJ6"/>
<dbReference type="Proteomes" id="UP000271573">
    <property type="component" value="Chromosome"/>
</dbReference>
<dbReference type="OrthoDB" id="9798157at2"/>
<gene>
    <name evidence="2" type="ORF">Back2_13140</name>
</gene>
<dbReference type="SUPFAM" id="SSF54909">
    <property type="entry name" value="Dimeric alpha+beta barrel"/>
    <property type="match status" value="1"/>
</dbReference>
<accession>A0A3G9IDJ6</accession>
<organism evidence="2 3">
    <name type="scientific">Nocardioides baekrokdamisoli</name>
    <dbReference type="NCBI Taxonomy" id="1804624"/>
    <lineage>
        <taxon>Bacteria</taxon>
        <taxon>Bacillati</taxon>
        <taxon>Actinomycetota</taxon>
        <taxon>Actinomycetes</taxon>
        <taxon>Propionibacteriales</taxon>
        <taxon>Nocardioidaceae</taxon>
        <taxon>Nocardioides</taxon>
    </lineage>
</organism>
<dbReference type="Gene3D" id="3.30.70.100">
    <property type="match status" value="1"/>
</dbReference>
<dbReference type="Pfam" id="PF03992">
    <property type="entry name" value="ABM"/>
    <property type="match status" value="1"/>
</dbReference>
<name>A0A3G9IDJ6_9ACTN</name>
<dbReference type="InterPro" id="IPR007138">
    <property type="entry name" value="ABM_dom"/>
</dbReference>
<dbReference type="PROSITE" id="PS51725">
    <property type="entry name" value="ABM"/>
    <property type="match status" value="1"/>
</dbReference>
<dbReference type="InterPro" id="IPR011008">
    <property type="entry name" value="Dimeric_a/b-barrel"/>
</dbReference>
<dbReference type="EMBL" id="AP019307">
    <property type="protein sequence ID" value="BBH17027.1"/>
    <property type="molecule type" value="Genomic_DNA"/>
</dbReference>
<sequence length="94" mass="10931">MILEHVVLPVIPGRESEFLAAFAQARPLIEASPGFLGLDLRRGIERTNEFLLLVRWESVEAHTDGFRGSPAYERWRELLHHFYDPFPEVVHFEC</sequence>
<evidence type="ECO:0000313" key="2">
    <source>
        <dbReference type="EMBL" id="BBH17027.1"/>
    </source>
</evidence>
<dbReference type="KEGG" id="nbe:Back2_13140"/>
<keyword evidence="3" id="KW-1185">Reference proteome</keyword>